<evidence type="ECO:0000313" key="2">
    <source>
        <dbReference type="Proteomes" id="UP000317010"/>
    </source>
</evidence>
<keyword evidence="2" id="KW-1185">Reference proteome</keyword>
<dbReference type="EMBL" id="VLLI01000015">
    <property type="protein sequence ID" value="TWI95606.1"/>
    <property type="molecule type" value="Genomic_DNA"/>
</dbReference>
<proteinExistence type="predicted"/>
<reference evidence="1 2" key="1">
    <citation type="submission" date="2019-07" db="EMBL/GenBank/DDBJ databases">
        <title>Genomic Encyclopedia of Archaeal and Bacterial Type Strains, Phase II (KMG-II): from individual species to whole genera.</title>
        <authorList>
            <person name="Goeker M."/>
        </authorList>
    </citation>
    <scope>NUCLEOTIDE SEQUENCE [LARGE SCALE GENOMIC DNA]</scope>
    <source>
        <strain evidence="1 2">ATCC BAA-1854</strain>
    </source>
</reference>
<evidence type="ECO:0000313" key="1">
    <source>
        <dbReference type="EMBL" id="TWI95606.1"/>
    </source>
</evidence>
<gene>
    <name evidence="1" type="ORF">JN11_04345</name>
</gene>
<accession>A0A562TR93</accession>
<organism evidence="1 2">
    <name type="scientific">Mucilaginibacter frigoritolerans</name>
    <dbReference type="NCBI Taxonomy" id="652788"/>
    <lineage>
        <taxon>Bacteria</taxon>
        <taxon>Pseudomonadati</taxon>
        <taxon>Bacteroidota</taxon>
        <taxon>Sphingobacteriia</taxon>
        <taxon>Sphingobacteriales</taxon>
        <taxon>Sphingobacteriaceae</taxon>
        <taxon>Mucilaginibacter</taxon>
    </lineage>
</organism>
<protein>
    <submittedName>
        <fullName evidence="1">Uncharacterized protein</fullName>
    </submittedName>
</protein>
<dbReference type="Proteomes" id="UP000317010">
    <property type="component" value="Unassembled WGS sequence"/>
</dbReference>
<comment type="caution">
    <text evidence="1">The sequence shown here is derived from an EMBL/GenBank/DDBJ whole genome shotgun (WGS) entry which is preliminary data.</text>
</comment>
<name>A0A562TR93_9SPHI</name>
<dbReference type="AlphaFoldDB" id="A0A562TR93"/>
<sequence>MRRAGKLQNNKGVPVPNVKGLYQVVVDTRGTDYYYAVGLTTLYYNSTGFVGYADWWNFDHKAWGTRTFWGEVATRYGSSLFGQPFMVIYGVTPPENTIPKN</sequence>